<evidence type="ECO:0000313" key="8">
    <source>
        <dbReference type="Proteomes" id="UP000494165"/>
    </source>
</evidence>
<evidence type="ECO:0000256" key="3">
    <source>
        <dbReference type="ARBA" id="ARBA00022490"/>
    </source>
</evidence>
<dbReference type="GO" id="GO:0005737">
    <property type="term" value="C:cytoplasm"/>
    <property type="evidence" value="ECO:0007669"/>
    <property type="project" value="UniProtKB-SubCell"/>
</dbReference>
<keyword evidence="3" id="KW-0963">Cytoplasm</keyword>
<dbReference type="InterPro" id="IPR033205">
    <property type="entry name" value="COP9_CSN8"/>
</dbReference>
<organism evidence="7 8">
    <name type="scientific">Cloeon dipterum</name>
    <dbReference type="NCBI Taxonomy" id="197152"/>
    <lineage>
        <taxon>Eukaryota</taxon>
        <taxon>Metazoa</taxon>
        <taxon>Ecdysozoa</taxon>
        <taxon>Arthropoda</taxon>
        <taxon>Hexapoda</taxon>
        <taxon>Insecta</taxon>
        <taxon>Pterygota</taxon>
        <taxon>Palaeoptera</taxon>
        <taxon>Ephemeroptera</taxon>
        <taxon>Pisciforma</taxon>
        <taxon>Baetidae</taxon>
        <taxon>Cloeon</taxon>
    </lineage>
</organism>
<sequence length="188" mass="20786">MTVEDMKVLESDLERQELEAAGGAPLPASVYTQLLAVYLYHNDLCNAKMLWKRIPDSAKLADEELNAVWRIGQRMWQRDLYLVHVALAQTDSWSEPVALIMDALKGQVRSRALELIGSAYSSITVESLARLLGETPAQALASAASQPGWQIVDSNMILPKKPVPPPGPPLTSEDQLDKLTEFVSFLEN</sequence>
<dbReference type="EMBL" id="CADEPI010000037">
    <property type="protein sequence ID" value="CAB3368272.1"/>
    <property type="molecule type" value="Genomic_DNA"/>
</dbReference>
<dbReference type="Gene3D" id="1.25.40.990">
    <property type="match status" value="1"/>
</dbReference>
<keyword evidence="5" id="KW-0539">Nucleus</keyword>
<dbReference type="PANTHER" id="PTHR13339:SF0">
    <property type="entry name" value="COP9 SIGNALOSOME COMPLEX SUBUNIT 8"/>
    <property type="match status" value="1"/>
</dbReference>
<reference evidence="7 8" key="1">
    <citation type="submission" date="2020-04" db="EMBL/GenBank/DDBJ databases">
        <authorList>
            <person name="Alioto T."/>
            <person name="Alioto T."/>
            <person name="Gomez Garrido J."/>
        </authorList>
    </citation>
    <scope>NUCLEOTIDE SEQUENCE [LARGE SCALE GENOMIC DNA]</scope>
</reference>
<proteinExistence type="predicted"/>
<dbReference type="AlphaFoldDB" id="A0A8S1C869"/>
<dbReference type="GO" id="GO:0010387">
    <property type="term" value="P:COP9 signalosome assembly"/>
    <property type="evidence" value="ECO:0007669"/>
    <property type="project" value="InterPro"/>
</dbReference>
<protein>
    <recommendedName>
        <fullName evidence="6">CSN8/PSMD8/EIF3K domain-containing protein</fullName>
    </recommendedName>
</protein>
<gene>
    <name evidence="7" type="ORF">CLODIP_2_CD06774</name>
</gene>
<evidence type="ECO:0000256" key="1">
    <source>
        <dbReference type="ARBA" id="ARBA00004123"/>
    </source>
</evidence>
<evidence type="ECO:0000313" key="7">
    <source>
        <dbReference type="EMBL" id="CAB3368272.1"/>
    </source>
</evidence>
<dbReference type="GO" id="GO:0000338">
    <property type="term" value="P:protein deneddylation"/>
    <property type="evidence" value="ECO:0007669"/>
    <property type="project" value="InterPro"/>
</dbReference>
<dbReference type="OrthoDB" id="5351233at2759"/>
<evidence type="ECO:0000256" key="2">
    <source>
        <dbReference type="ARBA" id="ARBA00004496"/>
    </source>
</evidence>
<evidence type="ECO:0000259" key="6">
    <source>
        <dbReference type="Pfam" id="PF10075"/>
    </source>
</evidence>
<dbReference type="GO" id="GO:0008180">
    <property type="term" value="C:COP9 signalosome"/>
    <property type="evidence" value="ECO:0007669"/>
    <property type="project" value="UniProtKB-KW"/>
</dbReference>
<evidence type="ECO:0000256" key="5">
    <source>
        <dbReference type="ARBA" id="ARBA00023242"/>
    </source>
</evidence>
<feature type="domain" description="CSN8/PSMD8/EIF3K" evidence="6">
    <location>
        <begin position="28"/>
        <end position="162"/>
    </location>
</feature>
<name>A0A8S1C869_9INSE</name>
<comment type="subcellular location">
    <subcellularLocation>
        <location evidence="2">Cytoplasm</location>
    </subcellularLocation>
    <subcellularLocation>
        <location evidence="1">Nucleus</location>
    </subcellularLocation>
</comment>
<dbReference type="Proteomes" id="UP000494165">
    <property type="component" value="Unassembled WGS sequence"/>
</dbReference>
<accession>A0A8S1C869</accession>
<keyword evidence="8" id="KW-1185">Reference proteome</keyword>
<comment type="caution">
    <text evidence="7">The sequence shown here is derived from an EMBL/GenBank/DDBJ whole genome shotgun (WGS) entry which is preliminary data.</text>
</comment>
<evidence type="ECO:0000256" key="4">
    <source>
        <dbReference type="ARBA" id="ARBA00022790"/>
    </source>
</evidence>
<dbReference type="Pfam" id="PF10075">
    <property type="entry name" value="CSN8_PSD8_EIF3K"/>
    <property type="match status" value="1"/>
</dbReference>
<dbReference type="InterPro" id="IPR033464">
    <property type="entry name" value="CSN8_PSD8_EIF3K"/>
</dbReference>
<keyword evidence="4" id="KW-0736">Signalosome</keyword>
<dbReference type="PANTHER" id="PTHR13339">
    <property type="entry name" value="COP9 SIGNALOSOME COMPLEX SUBUNIT 8"/>
    <property type="match status" value="1"/>
</dbReference>